<proteinExistence type="inferred from homology"/>
<dbReference type="EMBL" id="CABFMQ020000079">
    <property type="protein sequence ID" value="VTZ50282.1"/>
    <property type="molecule type" value="Genomic_DNA"/>
</dbReference>
<name>A0A8B6M893_METTU</name>
<dbReference type="PANTHER" id="PTHR35401">
    <property type="entry name" value="COPG FAMILY HELIX-TURN-HELIX PROTEIN-RELATED-RELATED"/>
    <property type="match status" value="1"/>
</dbReference>
<comment type="caution">
    <text evidence="3">The sequence shown here is derived from an EMBL/GenBank/DDBJ whole genome shotgun (WGS) entry which is preliminary data.</text>
</comment>
<evidence type="ECO:0000256" key="1">
    <source>
        <dbReference type="ARBA" id="ARBA00022649"/>
    </source>
</evidence>
<dbReference type="PANTHER" id="PTHR35401:SF2">
    <property type="entry name" value="ABC-TYPE TRANSPORT SYSTEM"/>
    <property type="match status" value="1"/>
</dbReference>
<dbReference type="Gene3D" id="1.20.5.780">
    <property type="entry name" value="Single helix bin"/>
    <property type="match status" value="1"/>
</dbReference>
<keyword evidence="4" id="KW-1185">Reference proteome</keyword>
<evidence type="ECO:0000256" key="2">
    <source>
        <dbReference type="ARBA" id="ARBA00049988"/>
    </source>
</evidence>
<dbReference type="InterPro" id="IPR010985">
    <property type="entry name" value="Ribbon_hlx_hlx"/>
</dbReference>
<reference evidence="3 4" key="1">
    <citation type="submission" date="2019-05" db="EMBL/GenBank/DDBJ databases">
        <authorList>
            <person name="Farhan Ul Haque M."/>
        </authorList>
    </citation>
    <scope>NUCLEOTIDE SEQUENCE [LARGE SCALE GENOMIC DNA]</scope>
    <source>
        <strain evidence="3">2</strain>
    </source>
</reference>
<evidence type="ECO:0008006" key="5">
    <source>
        <dbReference type="Google" id="ProtNLM"/>
    </source>
</evidence>
<keyword evidence="1" id="KW-1277">Toxin-antitoxin system</keyword>
<comment type="similarity">
    <text evidence="2">Belongs to the TacA antitoxin family.</text>
</comment>
<dbReference type="Pfam" id="PF08681">
    <property type="entry name" value="TacA1"/>
    <property type="match status" value="1"/>
</dbReference>
<accession>A0A8B6M893</accession>
<organism evidence="3 4">
    <name type="scientific">Methylocella tundrae</name>
    <dbReference type="NCBI Taxonomy" id="227605"/>
    <lineage>
        <taxon>Bacteria</taxon>
        <taxon>Pseudomonadati</taxon>
        <taxon>Pseudomonadota</taxon>
        <taxon>Alphaproteobacteria</taxon>
        <taxon>Hyphomicrobiales</taxon>
        <taxon>Beijerinckiaceae</taxon>
        <taxon>Methylocella</taxon>
    </lineage>
</organism>
<dbReference type="SUPFAM" id="SSF47598">
    <property type="entry name" value="Ribbon-helix-helix"/>
    <property type="match status" value="1"/>
</dbReference>
<evidence type="ECO:0000313" key="3">
    <source>
        <dbReference type="EMBL" id="VTZ50282.1"/>
    </source>
</evidence>
<dbReference type="Proteomes" id="UP000485880">
    <property type="component" value="Unassembled WGS sequence"/>
</dbReference>
<dbReference type="AlphaFoldDB" id="A0A8B6M893"/>
<evidence type="ECO:0000313" key="4">
    <source>
        <dbReference type="Proteomes" id="UP000485880"/>
    </source>
</evidence>
<gene>
    <name evidence="3" type="ORF">MPC4_220012</name>
</gene>
<dbReference type="InterPro" id="IPR014795">
    <property type="entry name" value="TacA_1-like"/>
</dbReference>
<sequence>MLRRKAIRIAIHLEQYGILPYIIELKEAPMPKPQVEAETARLEARIPVQVYDQMQRAARLRGLTLTGYLIATAGEDARRVVEDAEIMRLAREDQVRFAEALINPPKPNERLIRAAKRHAELIERR</sequence>
<protein>
    <recommendedName>
        <fullName evidence="5">DUF1778 domain-containing protein</fullName>
    </recommendedName>
</protein>
<dbReference type="GO" id="GO:0006355">
    <property type="term" value="P:regulation of DNA-templated transcription"/>
    <property type="evidence" value="ECO:0007669"/>
    <property type="project" value="InterPro"/>
</dbReference>